<organism evidence="1 2">
    <name type="scientific">Novosphingobium capsulatum</name>
    <dbReference type="NCBI Taxonomy" id="13688"/>
    <lineage>
        <taxon>Bacteria</taxon>
        <taxon>Pseudomonadati</taxon>
        <taxon>Pseudomonadota</taxon>
        <taxon>Alphaproteobacteria</taxon>
        <taxon>Sphingomonadales</taxon>
        <taxon>Sphingomonadaceae</taxon>
        <taxon>Novosphingobium</taxon>
    </lineage>
</organism>
<name>A0ABU1MNG3_9SPHN</name>
<accession>A0ABU1MNG3</accession>
<reference evidence="1 2" key="1">
    <citation type="submission" date="2023-07" db="EMBL/GenBank/DDBJ databases">
        <title>Sorghum-associated microbial communities from plants grown in Nebraska, USA.</title>
        <authorList>
            <person name="Schachtman D."/>
        </authorList>
    </citation>
    <scope>NUCLEOTIDE SEQUENCE [LARGE SCALE GENOMIC DNA]</scope>
    <source>
        <strain evidence="1 2">DS1027</strain>
    </source>
</reference>
<protein>
    <submittedName>
        <fullName evidence="1">Uncharacterized protein</fullName>
    </submittedName>
</protein>
<keyword evidence="2" id="KW-1185">Reference proteome</keyword>
<dbReference type="Proteomes" id="UP001184150">
    <property type="component" value="Unassembled WGS sequence"/>
</dbReference>
<dbReference type="EMBL" id="JAVDRD010000006">
    <property type="protein sequence ID" value="MDR6511854.1"/>
    <property type="molecule type" value="Genomic_DNA"/>
</dbReference>
<evidence type="ECO:0000313" key="2">
    <source>
        <dbReference type="Proteomes" id="UP001184150"/>
    </source>
</evidence>
<proteinExistence type="predicted"/>
<gene>
    <name evidence="1" type="ORF">J2792_002730</name>
</gene>
<sequence length="116" mass="12845">MSESDYALRERDGAIARIRNAALLDAAFILVYHNTVMSTYPYIDQALLADIFDESEAAAALSTATKLLNSTYDLGKAYLAGRFTHEDCVKRLEAGFPGFGRESYEKALSYGCFQAR</sequence>
<evidence type="ECO:0000313" key="1">
    <source>
        <dbReference type="EMBL" id="MDR6511854.1"/>
    </source>
</evidence>
<dbReference type="RefSeq" id="WP_309805590.1">
    <property type="nucleotide sequence ID" value="NZ_JAVDRD010000006.1"/>
</dbReference>
<comment type="caution">
    <text evidence="1">The sequence shown here is derived from an EMBL/GenBank/DDBJ whole genome shotgun (WGS) entry which is preliminary data.</text>
</comment>